<evidence type="ECO:0000313" key="3">
    <source>
        <dbReference type="EMBL" id="JAC15326.1"/>
    </source>
</evidence>
<evidence type="ECO:0000259" key="1">
    <source>
        <dbReference type="PROSITE" id="PS50013"/>
    </source>
</evidence>
<feature type="domain" description="Integrase catalytic" evidence="2">
    <location>
        <begin position="19"/>
        <end position="186"/>
    </location>
</feature>
<dbReference type="Pfam" id="PF00665">
    <property type="entry name" value="rve"/>
    <property type="match status" value="1"/>
</dbReference>
<dbReference type="Gene3D" id="3.30.420.10">
    <property type="entry name" value="Ribonuclease H-like superfamily/Ribonuclease H"/>
    <property type="match status" value="1"/>
</dbReference>
<dbReference type="EMBL" id="GBBI01003386">
    <property type="protein sequence ID" value="JAC15326.1"/>
    <property type="molecule type" value="mRNA"/>
</dbReference>
<protein>
    <submittedName>
        <fullName evidence="3">Uncharacterized protein</fullName>
    </submittedName>
</protein>
<feature type="non-terminal residue" evidence="3">
    <location>
        <position position="1"/>
    </location>
</feature>
<dbReference type="PANTHER" id="PTHR46585">
    <property type="entry name" value="INTEGRASE CORE DOMAIN CONTAINING PROTEIN"/>
    <property type="match status" value="1"/>
</dbReference>
<organism evidence="3">
    <name type="scientific">Triatoma infestans</name>
    <name type="common">Assassin bug</name>
    <dbReference type="NCBI Taxonomy" id="30076"/>
    <lineage>
        <taxon>Eukaryota</taxon>
        <taxon>Metazoa</taxon>
        <taxon>Ecdysozoa</taxon>
        <taxon>Arthropoda</taxon>
        <taxon>Hexapoda</taxon>
        <taxon>Insecta</taxon>
        <taxon>Pterygota</taxon>
        <taxon>Neoptera</taxon>
        <taxon>Paraneoptera</taxon>
        <taxon>Hemiptera</taxon>
        <taxon>Heteroptera</taxon>
        <taxon>Panheteroptera</taxon>
        <taxon>Cimicomorpha</taxon>
        <taxon>Reduviidae</taxon>
        <taxon>Triatominae</taxon>
        <taxon>Triatoma</taxon>
    </lineage>
</organism>
<dbReference type="GO" id="GO:0015074">
    <property type="term" value="P:DNA integration"/>
    <property type="evidence" value="ECO:0007669"/>
    <property type="project" value="InterPro"/>
</dbReference>
<evidence type="ECO:0000259" key="2">
    <source>
        <dbReference type="PROSITE" id="PS50994"/>
    </source>
</evidence>
<dbReference type="AlphaFoldDB" id="A0A023F2I2"/>
<dbReference type="InterPro" id="IPR036397">
    <property type="entry name" value="RNaseH_sf"/>
</dbReference>
<feature type="domain" description="Chromo" evidence="1">
    <location>
        <begin position="275"/>
        <end position="309"/>
    </location>
</feature>
<dbReference type="PROSITE" id="PS50994">
    <property type="entry name" value="INTEGRASE"/>
    <property type="match status" value="1"/>
</dbReference>
<dbReference type="SUPFAM" id="SSF53098">
    <property type="entry name" value="Ribonuclease H-like"/>
    <property type="match status" value="1"/>
</dbReference>
<dbReference type="PANTHER" id="PTHR46585:SF1">
    <property type="entry name" value="CHROMO DOMAIN-CONTAINING PROTEIN"/>
    <property type="match status" value="1"/>
</dbReference>
<dbReference type="CDD" id="cd00024">
    <property type="entry name" value="CD_CSD"/>
    <property type="match status" value="1"/>
</dbReference>
<dbReference type="PROSITE" id="PS50013">
    <property type="entry name" value="CHROMO_2"/>
    <property type="match status" value="1"/>
</dbReference>
<accession>A0A023F2I2</accession>
<dbReference type="InterPro" id="IPR001584">
    <property type="entry name" value="Integrase_cat-core"/>
</dbReference>
<reference evidence="3" key="1">
    <citation type="journal article" date="2014" name="PLoS Negl. Trop. Dis.">
        <title>An updated insight into the Sialotranscriptome of Triatoma infestans: developmental stage and geographic variations.</title>
        <authorList>
            <person name="Schwarz A."/>
            <person name="Medrano-Mercado N."/>
            <person name="Schaub G.A."/>
            <person name="Struchiner C.J."/>
            <person name="Bargues M.D."/>
            <person name="Levy M.Z."/>
            <person name="Ribeiro J.M."/>
        </authorList>
    </citation>
    <scope>NUCLEOTIDE SEQUENCE</scope>
    <source>
        <strain evidence="3">Chile</strain>
        <tissue evidence="3">Salivary glands</tissue>
    </source>
</reference>
<proteinExistence type="evidence at transcript level"/>
<dbReference type="InterPro" id="IPR000953">
    <property type="entry name" value="Chromo/chromo_shadow_dom"/>
</dbReference>
<name>A0A023F2I2_TRIIF</name>
<dbReference type="InterPro" id="IPR012337">
    <property type="entry name" value="RNaseH-like_sf"/>
</dbReference>
<sequence>RVNMSIKEAVVNELHRPARVHYPRRHTLLKGVNDLYQADLIEMIPFARVNKNYKYLLTVIDCFSKYAWVKPLKTKRAQDVTHAMEKILSERVPKNIQTDNGKEFYNIHFKKLMKKYNINHYSTFSTIKSSIVERFNRTFKSMMYRLFSLQGSYKYINHLPDLVKAYNNRVHRTIKIRPAEVNESNASSLLTEVYSYKGERKDKQRFKEGDFVRISKSRTIFSKGYTPNWSAEIFKVKTVRKTIPYTYILEDMAGMPIKGAFYAPELQKTKYKNVYLVEKILRRKNGKLFVRWLGFSNSKNSWIGLDQLV</sequence>
<dbReference type="GO" id="GO:0003676">
    <property type="term" value="F:nucleic acid binding"/>
    <property type="evidence" value="ECO:0007669"/>
    <property type="project" value="InterPro"/>
</dbReference>